<evidence type="ECO:0000313" key="1">
    <source>
        <dbReference type="EMBL" id="CAF4227000.1"/>
    </source>
</evidence>
<sequence length="46" mass="4990">MSSASTVTIARVSATSATAQDEILQHIKRDGVVIVNGMFTKEHMEQ</sequence>
<dbReference type="AlphaFoldDB" id="A0A820D523"/>
<organism evidence="1 2">
    <name type="scientific">Rotaria sordida</name>
    <dbReference type="NCBI Taxonomy" id="392033"/>
    <lineage>
        <taxon>Eukaryota</taxon>
        <taxon>Metazoa</taxon>
        <taxon>Spiralia</taxon>
        <taxon>Gnathifera</taxon>
        <taxon>Rotifera</taxon>
        <taxon>Eurotatoria</taxon>
        <taxon>Bdelloidea</taxon>
        <taxon>Philodinida</taxon>
        <taxon>Philodinidae</taxon>
        <taxon>Rotaria</taxon>
    </lineage>
</organism>
<reference evidence="1" key="1">
    <citation type="submission" date="2021-02" db="EMBL/GenBank/DDBJ databases">
        <authorList>
            <person name="Nowell W R."/>
        </authorList>
    </citation>
    <scope>NUCLEOTIDE SEQUENCE</scope>
</reference>
<dbReference type="Gene3D" id="2.60.120.620">
    <property type="entry name" value="q2cbj1_9rhob like domain"/>
    <property type="match status" value="1"/>
</dbReference>
<dbReference type="EMBL" id="CAJOBD010018097">
    <property type="protein sequence ID" value="CAF4227000.1"/>
    <property type="molecule type" value="Genomic_DNA"/>
</dbReference>
<name>A0A820D523_9BILA</name>
<accession>A0A820D523</accession>
<gene>
    <name evidence="1" type="ORF">JBS370_LOCUS37704</name>
</gene>
<comment type="caution">
    <text evidence="1">The sequence shown here is derived from an EMBL/GenBank/DDBJ whole genome shotgun (WGS) entry which is preliminary data.</text>
</comment>
<dbReference type="Proteomes" id="UP000663836">
    <property type="component" value="Unassembled WGS sequence"/>
</dbReference>
<proteinExistence type="predicted"/>
<feature type="non-terminal residue" evidence="1">
    <location>
        <position position="46"/>
    </location>
</feature>
<protein>
    <submittedName>
        <fullName evidence="1">Uncharacterized protein</fullName>
    </submittedName>
</protein>
<evidence type="ECO:0000313" key="2">
    <source>
        <dbReference type="Proteomes" id="UP000663836"/>
    </source>
</evidence>